<dbReference type="AlphaFoldDB" id="A0A0F8ZJM7"/>
<sequence length="105" mass="11797">MSEFFKKIPIDQIADFLKNNWLIVSICAGAFIVLLIVVIVVTKILKKRGHKKGEVDEEGFERLSEDDCEIITDRIERYGEKNNSFLFAGAGLDCLPITIPVNVAI</sequence>
<evidence type="ECO:0000313" key="2">
    <source>
        <dbReference type="EMBL" id="KKK60161.1"/>
    </source>
</evidence>
<organism evidence="2">
    <name type="scientific">marine sediment metagenome</name>
    <dbReference type="NCBI Taxonomy" id="412755"/>
    <lineage>
        <taxon>unclassified sequences</taxon>
        <taxon>metagenomes</taxon>
        <taxon>ecological metagenomes</taxon>
    </lineage>
</organism>
<comment type="caution">
    <text evidence="2">The sequence shown here is derived from an EMBL/GenBank/DDBJ whole genome shotgun (WGS) entry which is preliminary data.</text>
</comment>
<keyword evidence="1" id="KW-0472">Membrane</keyword>
<keyword evidence="1" id="KW-0812">Transmembrane</keyword>
<reference evidence="2" key="1">
    <citation type="journal article" date="2015" name="Nature">
        <title>Complex archaea that bridge the gap between prokaryotes and eukaryotes.</title>
        <authorList>
            <person name="Spang A."/>
            <person name="Saw J.H."/>
            <person name="Jorgensen S.L."/>
            <person name="Zaremba-Niedzwiedzka K."/>
            <person name="Martijn J."/>
            <person name="Lind A.E."/>
            <person name="van Eijk R."/>
            <person name="Schleper C."/>
            <person name="Guy L."/>
            <person name="Ettema T.J."/>
        </authorList>
    </citation>
    <scope>NUCLEOTIDE SEQUENCE</scope>
</reference>
<protein>
    <submittedName>
        <fullName evidence="2">Uncharacterized protein</fullName>
    </submittedName>
</protein>
<name>A0A0F8ZJM7_9ZZZZ</name>
<dbReference type="EMBL" id="LAZR01063106">
    <property type="protein sequence ID" value="KKK60161.1"/>
    <property type="molecule type" value="Genomic_DNA"/>
</dbReference>
<evidence type="ECO:0000256" key="1">
    <source>
        <dbReference type="SAM" id="Phobius"/>
    </source>
</evidence>
<keyword evidence="1" id="KW-1133">Transmembrane helix</keyword>
<feature type="transmembrane region" description="Helical" evidence="1">
    <location>
        <begin position="20"/>
        <end position="42"/>
    </location>
</feature>
<gene>
    <name evidence="2" type="ORF">LCGC14_3027120</name>
</gene>
<proteinExistence type="predicted"/>
<accession>A0A0F8ZJM7</accession>